<gene>
    <name evidence="1" type="ORF">SLS60_007957</name>
</gene>
<keyword evidence="2" id="KW-1185">Reference proteome</keyword>
<sequence>MVAGGSCPWSPLIIEDDDGDNFNDTIVIPTLFMKNDTSGGSCPWVGLDINDAEGDNPQNITIEIPTLSTKNDTSGASCPLSPLVINDDEGDNFSNTTISIPSLPMKTDTISIPSLPMNTDTISIPSLPMNTDTISIPSLPMKTDTVSIPELSMKTDTISIPELTMKHDMTSIGKPVAPTLAHETITEQKVAPTLAQTAHPTPSATPTEALGPKPIQAGGKWEIMINQKMSDIHWRLLDPGQNEAGVGDDSQPIQCFGRPQKDCFPFDIEFTVGKNAVGNPVDFEIMINLPSGRRLKFNDLQDSADLPEDGYPSENYGCKNDSRNVRIDATHRIYWCHFEWLGAGGWDGQSDGPVPKDL</sequence>
<protein>
    <submittedName>
        <fullName evidence="1">Uncharacterized protein</fullName>
    </submittedName>
</protein>
<accession>A0ABR3R319</accession>
<dbReference type="Proteomes" id="UP001521785">
    <property type="component" value="Unassembled WGS sequence"/>
</dbReference>
<proteinExistence type="predicted"/>
<evidence type="ECO:0000313" key="2">
    <source>
        <dbReference type="Proteomes" id="UP001521785"/>
    </source>
</evidence>
<dbReference type="EMBL" id="JAKJXO020000011">
    <property type="protein sequence ID" value="KAL1598815.1"/>
    <property type="molecule type" value="Genomic_DNA"/>
</dbReference>
<comment type="caution">
    <text evidence="1">The sequence shown here is derived from an EMBL/GenBank/DDBJ whole genome shotgun (WGS) entry which is preliminary data.</text>
</comment>
<organism evidence="1 2">
    <name type="scientific">Paraconiothyrium brasiliense</name>
    <dbReference type="NCBI Taxonomy" id="300254"/>
    <lineage>
        <taxon>Eukaryota</taxon>
        <taxon>Fungi</taxon>
        <taxon>Dikarya</taxon>
        <taxon>Ascomycota</taxon>
        <taxon>Pezizomycotina</taxon>
        <taxon>Dothideomycetes</taxon>
        <taxon>Pleosporomycetidae</taxon>
        <taxon>Pleosporales</taxon>
        <taxon>Massarineae</taxon>
        <taxon>Didymosphaeriaceae</taxon>
        <taxon>Paraconiothyrium</taxon>
    </lineage>
</organism>
<reference evidence="1 2" key="1">
    <citation type="submission" date="2024-02" db="EMBL/GenBank/DDBJ databases">
        <title>De novo assembly and annotation of 12 fungi associated with fruit tree decline syndrome in Ontario, Canada.</title>
        <authorList>
            <person name="Sulman M."/>
            <person name="Ellouze W."/>
            <person name="Ilyukhin E."/>
        </authorList>
    </citation>
    <scope>NUCLEOTIDE SEQUENCE [LARGE SCALE GENOMIC DNA]</scope>
    <source>
        <strain evidence="1 2">M42-189</strain>
    </source>
</reference>
<evidence type="ECO:0000313" key="1">
    <source>
        <dbReference type="EMBL" id="KAL1598815.1"/>
    </source>
</evidence>
<name>A0ABR3R319_9PLEO</name>